<reference evidence="1 2" key="1">
    <citation type="journal article" date="2016" name="Environ. Microbiol.">
        <title>New Methyloceanibacter diversity from North Sea sediments includes methanotroph containing solely the soluble methane monooxygenase.</title>
        <authorList>
            <person name="Vekeman B."/>
            <person name="Kerckhof F.M."/>
            <person name="Cremers G."/>
            <person name="de Vos P."/>
            <person name="Vandamme P."/>
            <person name="Boon N."/>
            <person name="Op den Camp H.J."/>
            <person name="Heylen K."/>
        </authorList>
    </citation>
    <scope>NUCLEOTIDE SEQUENCE [LARGE SCALE GENOMIC DNA]</scope>
    <source>
        <strain evidence="1 2">R-67174</strain>
    </source>
</reference>
<accession>A0A1E3W237</accession>
<protein>
    <submittedName>
        <fullName evidence="1">Uncharacterized protein</fullName>
    </submittedName>
</protein>
<evidence type="ECO:0000313" key="1">
    <source>
        <dbReference type="EMBL" id="ODR99855.1"/>
    </source>
</evidence>
<name>A0A1E3W237_9HYPH</name>
<proteinExistence type="predicted"/>
<dbReference type="Proteomes" id="UP000094501">
    <property type="component" value="Unassembled WGS sequence"/>
</dbReference>
<evidence type="ECO:0000313" key="2">
    <source>
        <dbReference type="Proteomes" id="UP000094501"/>
    </source>
</evidence>
<comment type="caution">
    <text evidence="1">The sequence shown here is derived from an EMBL/GenBank/DDBJ whole genome shotgun (WGS) entry which is preliminary data.</text>
</comment>
<gene>
    <name evidence="1" type="ORF">AUC68_01595</name>
</gene>
<dbReference type="AlphaFoldDB" id="A0A1E3W237"/>
<dbReference type="OrthoDB" id="9893222at2"/>
<sequence length="73" mass="8496">MPFWLVKATWYEDEAEASERWAANAETVQDAVATVARRLRFQPHHIEAVRREPEDLDQRIANDLVPGEARRLP</sequence>
<keyword evidence="2" id="KW-1185">Reference proteome</keyword>
<dbReference type="STRING" id="1774968.AUC68_01595"/>
<organism evidence="1 2">
    <name type="scientific">Methyloceanibacter methanicus</name>
    <dbReference type="NCBI Taxonomy" id="1774968"/>
    <lineage>
        <taxon>Bacteria</taxon>
        <taxon>Pseudomonadati</taxon>
        <taxon>Pseudomonadota</taxon>
        <taxon>Alphaproteobacteria</taxon>
        <taxon>Hyphomicrobiales</taxon>
        <taxon>Hyphomicrobiaceae</taxon>
        <taxon>Methyloceanibacter</taxon>
    </lineage>
</organism>
<dbReference type="EMBL" id="LPWG01000010">
    <property type="protein sequence ID" value="ODR99855.1"/>
    <property type="molecule type" value="Genomic_DNA"/>
</dbReference>
<dbReference type="RefSeq" id="WP_069436695.1">
    <property type="nucleotide sequence ID" value="NZ_LPWG01000010.1"/>
</dbReference>